<dbReference type="EMBL" id="CP133592">
    <property type="protein sequence ID" value="WMW25794.1"/>
    <property type="molecule type" value="Genomic_DNA"/>
</dbReference>
<dbReference type="AlphaFoldDB" id="A0AA51ULK2"/>
<sequence length="359" mass="39708">MKINTIQFLANASYMMSSIFIPIYARSLGASFFEVGVIAACFSLATFVSSFIFGKAADINRLRPIVLIGLLACSLSFFLQVFTVGTFTLAVARSLVGFCMGIYPAALIVYVYYQKESIGKFSSFGSLGWMAGFLVAGYVGEIKYLFILSSLLFFVSFIAALKLKDIEKPSLELSYFSFETFRKNIATYLSVFIRHSGAAAMWAVLPLYMAYLGASSMWIGIIYAINPFLQFLIMRRLDSFRNELLIIWGFLLSGVAFFVYFLSPNYIYIIPGMFFVAFGWSFLFVGASQLLMERSKEKATAAGILNSVIAASNIVGAVLGGLTLQFYGYRETMIFAAVCSVAGAVIFWLMDRPVCSIAV</sequence>
<dbReference type="GeneID" id="84231751"/>
<evidence type="ECO:0000313" key="4">
    <source>
        <dbReference type="Proteomes" id="UP001182908"/>
    </source>
</evidence>
<keyword evidence="1" id="KW-1133">Transmembrane helix</keyword>
<dbReference type="PANTHER" id="PTHR23526:SF2">
    <property type="entry name" value="MAJOR FACILITATOR SUPERFAMILY (MFS) PROFILE DOMAIN-CONTAINING PROTEIN"/>
    <property type="match status" value="1"/>
</dbReference>
<evidence type="ECO:0000259" key="2">
    <source>
        <dbReference type="PROSITE" id="PS50850"/>
    </source>
</evidence>
<dbReference type="KEGG" id="mseb:RE474_03500"/>
<name>A0AA51ULK2_9EURY</name>
<proteinExistence type="predicted"/>
<dbReference type="InterPro" id="IPR011701">
    <property type="entry name" value="MFS"/>
</dbReference>
<dbReference type="Pfam" id="PF07690">
    <property type="entry name" value="MFS_1"/>
    <property type="match status" value="1"/>
</dbReference>
<keyword evidence="1" id="KW-0812">Transmembrane</keyword>
<feature type="transmembrane region" description="Helical" evidence="1">
    <location>
        <begin position="211"/>
        <end position="232"/>
    </location>
</feature>
<feature type="transmembrane region" description="Helical" evidence="1">
    <location>
        <begin position="95"/>
        <end position="113"/>
    </location>
</feature>
<feature type="transmembrane region" description="Helical" evidence="1">
    <location>
        <begin position="333"/>
        <end position="350"/>
    </location>
</feature>
<dbReference type="GO" id="GO:0022857">
    <property type="term" value="F:transmembrane transporter activity"/>
    <property type="evidence" value="ECO:0007669"/>
    <property type="project" value="InterPro"/>
</dbReference>
<feature type="transmembrane region" description="Helical" evidence="1">
    <location>
        <begin position="7"/>
        <end position="25"/>
    </location>
</feature>
<organism evidence="3 4">
    <name type="scientific">Methanolobus sediminis</name>
    <dbReference type="NCBI Taxonomy" id="3072978"/>
    <lineage>
        <taxon>Archaea</taxon>
        <taxon>Methanobacteriati</taxon>
        <taxon>Methanobacteriota</taxon>
        <taxon>Stenosarchaea group</taxon>
        <taxon>Methanomicrobia</taxon>
        <taxon>Methanosarcinales</taxon>
        <taxon>Methanosarcinaceae</taxon>
        <taxon>Methanolobus</taxon>
    </lineage>
</organism>
<dbReference type="RefSeq" id="WP_309311596.1">
    <property type="nucleotide sequence ID" value="NZ_CP133592.1"/>
</dbReference>
<dbReference type="Proteomes" id="UP001182908">
    <property type="component" value="Chromosome"/>
</dbReference>
<dbReference type="InterPro" id="IPR052528">
    <property type="entry name" value="Sugar_transport-like"/>
</dbReference>
<evidence type="ECO:0000256" key="1">
    <source>
        <dbReference type="SAM" id="Phobius"/>
    </source>
</evidence>
<feature type="transmembrane region" description="Helical" evidence="1">
    <location>
        <begin position="145"/>
        <end position="164"/>
    </location>
</feature>
<feature type="transmembrane region" description="Helical" evidence="1">
    <location>
        <begin position="304"/>
        <end position="327"/>
    </location>
</feature>
<dbReference type="PANTHER" id="PTHR23526">
    <property type="entry name" value="INTEGRAL MEMBRANE TRANSPORT PROTEIN-RELATED"/>
    <property type="match status" value="1"/>
</dbReference>
<feature type="transmembrane region" description="Helical" evidence="1">
    <location>
        <begin position="185"/>
        <end position="205"/>
    </location>
</feature>
<feature type="transmembrane region" description="Helical" evidence="1">
    <location>
        <begin position="120"/>
        <end position="139"/>
    </location>
</feature>
<reference evidence="3 4" key="1">
    <citation type="submission" date="2023-08" db="EMBL/GenBank/DDBJ databases">
        <title>Methanolobus mangrovi sp. nov. and Methanolobus sediminis sp. nov, two novel methylotrophic methanogens isolated from mangrove sediments in China.</title>
        <authorList>
            <person name="Zhou J."/>
        </authorList>
    </citation>
    <scope>NUCLEOTIDE SEQUENCE [LARGE SCALE GENOMIC DNA]</scope>
    <source>
        <strain evidence="3 4">FTZ6</strain>
    </source>
</reference>
<feature type="transmembrane region" description="Helical" evidence="1">
    <location>
        <begin position="244"/>
        <end position="262"/>
    </location>
</feature>
<dbReference type="InterPro" id="IPR036259">
    <property type="entry name" value="MFS_trans_sf"/>
</dbReference>
<keyword evidence="4" id="KW-1185">Reference proteome</keyword>
<feature type="domain" description="Major facilitator superfamily (MFS) profile" evidence="2">
    <location>
        <begin position="1"/>
        <end position="359"/>
    </location>
</feature>
<feature type="transmembrane region" description="Helical" evidence="1">
    <location>
        <begin position="31"/>
        <end position="53"/>
    </location>
</feature>
<evidence type="ECO:0000313" key="3">
    <source>
        <dbReference type="EMBL" id="WMW25794.1"/>
    </source>
</evidence>
<feature type="transmembrane region" description="Helical" evidence="1">
    <location>
        <begin position="65"/>
        <end position="89"/>
    </location>
</feature>
<keyword evidence="1" id="KW-0472">Membrane</keyword>
<dbReference type="InterPro" id="IPR020846">
    <property type="entry name" value="MFS_dom"/>
</dbReference>
<feature type="transmembrane region" description="Helical" evidence="1">
    <location>
        <begin position="268"/>
        <end position="292"/>
    </location>
</feature>
<dbReference type="SUPFAM" id="SSF103473">
    <property type="entry name" value="MFS general substrate transporter"/>
    <property type="match status" value="1"/>
</dbReference>
<dbReference type="PROSITE" id="PS50850">
    <property type="entry name" value="MFS"/>
    <property type="match status" value="1"/>
</dbReference>
<accession>A0AA51ULK2</accession>
<dbReference type="Gene3D" id="1.20.1250.20">
    <property type="entry name" value="MFS general substrate transporter like domains"/>
    <property type="match status" value="2"/>
</dbReference>
<protein>
    <submittedName>
        <fullName evidence="3">MFS transporter</fullName>
    </submittedName>
</protein>
<gene>
    <name evidence="3" type="ORF">RE474_03500</name>
</gene>